<dbReference type="AlphaFoldDB" id="A0A2P2LVM1"/>
<accession>A0A2P2LVM1</accession>
<sequence length="53" mass="6140">MSKAHILRKNYYQSVNTQSIKLNWVHSNILDILIMVIPVKAGAWESLGHQQQH</sequence>
<organism evidence="1">
    <name type="scientific">Rhizophora mucronata</name>
    <name type="common">Asiatic mangrove</name>
    <dbReference type="NCBI Taxonomy" id="61149"/>
    <lineage>
        <taxon>Eukaryota</taxon>
        <taxon>Viridiplantae</taxon>
        <taxon>Streptophyta</taxon>
        <taxon>Embryophyta</taxon>
        <taxon>Tracheophyta</taxon>
        <taxon>Spermatophyta</taxon>
        <taxon>Magnoliopsida</taxon>
        <taxon>eudicotyledons</taxon>
        <taxon>Gunneridae</taxon>
        <taxon>Pentapetalae</taxon>
        <taxon>rosids</taxon>
        <taxon>fabids</taxon>
        <taxon>Malpighiales</taxon>
        <taxon>Rhizophoraceae</taxon>
        <taxon>Rhizophora</taxon>
    </lineage>
</organism>
<proteinExistence type="predicted"/>
<protein>
    <submittedName>
        <fullName evidence="1">Uncharacterized protein</fullName>
    </submittedName>
</protein>
<dbReference type="EMBL" id="GGEC01041521">
    <property type="protein sequence ID" value="MBX22005.1"/>
    <property type="molecule type" value="Transcribed_RNA"/>
</dbReference>
<name>A0A2P2LVM1_RHIMU</name>
<evidence type="ECO:0000313" key="1">
    <source>
        <dbReference type="EMBL" id="MBX22005.1"/>
    </source>
</evidence>
<reference evidence="1" key="1">
    <citation type="submission" date="2018-02" db="EMBL/GenBank/DDBJ databases">
        <title>Rhizophora mucronata_Transcriptome.</title>
        <authorList>
            <person name="Meera S.P."/>
            <person name="Sreeshan A."/>
            <person name="Augustine A."/>
        </authorList>
    </citation>
    <scope>NUCLEOTIDE SEQUENCE</scope>
    <source>
        <tissue evidence="1">Leaf</tissue>
    </source>
</reference>